<comment type="caution">
    <text evidence="2">The sequence shown here is derived from an EMBL/GenBank/DDBJ whole genome shotgun (WGS) entry which is preliminary data.</text>
</comment>
<sequence>MITPVEAASQFVAQAAVLETLLSVTQDQAAWKPSEKSWSLLEVTNHLWDEEKEDFKKRLDLLLHAPGQEWPSIDPEGWVKGREYAARDQAESLEGFLKERQASVNWLRALSVDDAAWNNKYEHPALGTLFAGDMLASWLSHDLFHTRQILKLHQFYNDEQLKPFSRDYAGGKW</sequence>
<dbReference type="Proteomes" id="UP000547674">
    <property type="component" value="Unassembled WGS sequence"/>
</dbReference>
<dbReference type="InterPro" id="IPR034660">
    <property type="entry name" value="DinB/YfiT-like"/>
</dbReference>
<dbReference type="EMBL" id="JABDJR010000405">
    <property type="protein sequence ID" value="NNF07112.1"/>
    <property type="molecule type" value="Genomic_DNA"/>
</dbReference>
<dbReference type="Pfam" id="PF12867">
    <property type="entry name" value="DinB_2"/>
    <property type="match status" value="1"/>
</dbReference>
<dbReference type="SUPFAM" id="SSF109854">
    <property type="entry name" value="DinB/YfiT-like putative metalloenzymes"/>
    <property type="match status" value="1"/>
</dbReference>
<proteinExistence type="predicted"/>
<accession>A0A7Y2EA60</accession>
<dbReference type="InterPro" id="IPR024775">
    <property type="entry name" value="DinB-like"/>
</dbReference>
<gene>
    <name evidence="2" type="ORF">HKN21_10160</name>
</gene>
<name>A0A7Y2EA60_UNCEI</name>
<protein>
    <submittedName>
        <fullName evidence="2">DinB family protein</fullName>
    </submittedName>
</protein>
<evidence type="ECO:0000313" key="2">
    <source>
        <dbReference type="EMBL" id="NNF07112.1"/>
    </source>
</evidence>
<evidence type="ECO:0000259" key="1">
    <source>
        <dbReference type="Pfam" id="PF12867"/>
    </source>
</evidence>
<reference evidence="2 3" key="1">
    <citation type="submission" date="2020-03" db="EMBL/GenBank/DDBJ databases">
        <title>Metabolic flexibility allows generalist bacteria to become dominant in a frequently disturbed ecosystem.</title>
        <authorList>
            <person name="Chen Y.-J."/>
            <person name="Leung P.M."/>
            <person name="Bay S.K."/>
            <person name="Hugenholtz P."/>
            <person name="Kessler A.J."/>
            <person name="Shelley G."/>
            <person name="Waite D.W."/>
            <person name="Cook P.L."/>
            <person name="Greening C."/>
        </authorList>
    </citation>
    <scope>NUCLEOTIDE SEQUENCE [LARGE SCALE GENOMIC DNA]</scope>
    <source>
        <strain evidence="2">SS_bin_28</strain>
    </source>
</reference>
<evidence type="ECO:0000313" key="3">
    <source>
        <dbReference type="Proteomes" id="UP000547674"/>
    </source>
</evidence>
<dbReference type="AlphaFoldDB" id="A0A7Y2EA60"/>
<dbReference type="Gene3D" id="1.20.120.450">
    <property type="entry name" value="dinb family like domain"/>
    <property type="match status" value="1"/>
</dbReference>
<feature type="domain" description="DinB-like" evidence="1">
    <location>
        <begin position="13"/>
        <end position="149"/>
    </location>
</feature>
<organism evidence="2 3">
    <name type="scientific">Eiseniibacteriota bacterium</name>
    <dbReference type="NCBI Taxonomy" id="2212470"/>
    <lineage>
        <taxon>Bacteria</taxon>
        <taxon>Candidatus Eiseniibacteriota</taxon>
    </lineage>
</organism>